<dbReference type="EMBL" id="JACHJV010000001">
    <property type="protein sequence ID" value="MBB4923299.1"/>
    <property type="molecule type" value="Genomic_DNA"/>
</dbReference>
<evidence type="ECO:0000313" key="2">
    <source>
        <dbReference type="EMBL" id="MBB4923299.1"/>
    </source>
</evidence>
<comment type="caution">
    <text evidence="2">The sequence shown here is derived from an EMBL/GenBank/DDBJ whole genome shotgun (WGS) entry which is preliminary data.</text>
</comment>
<protein>
    <recommendedName>
        <fullName evidence="1">N-acetyltransferase domain-containing protein</fullName>
    </recommendedName>
</protein>
<dbReference type="GO" id="GO:0016747">
    <property type="term" value="F:acyltransferase activity, transferring groups other than amino-acyl groups"/>
    <property type="evidence" value="ECO:0007669"/>
    <property type="project" value="InterPro"/>
</dbReference>
<dbReference type="AlphaFoldDB" id="A0A7W7R111"/>
<dbReference type="SUPFAM" id="SSF55729">
    <property type="entry name" value="Acyl-CoA N-acyltransferases (Nat)"/>
    <property type="match status" value="1"/>
</dbReference>
<reference evidence="2 3" key="1">
    <citation type="submission" date="2020-08" db="EMBL/GenBank/DDBJ databases">
        <title>Sequencing the genomes of 1000 actinobacteria strains.</title>
        <authorList>
            <person name="Klenk H.-P."/>
        </authorList>
    </citation>
    <scope>NUCLEOTIDE SEQUENCE [LARGE SCALE GENOMIC DNA]</scope>
    <source>
        <strain evidence="2 3">DSM 41654</strain>
    </source>
</reference>
<proteinExistence type="predicted"/>
<dbReference type="InterPro" id="IPR025289">
    <property type="entry name" value="DUF4081"/>
</dbReference>
<organism evidence="2 3">
    <name type="scientific">Kitasatospora kifunensis</name>
    <name type="common">Streptomyces kifunensis</name>
    <dbReference type="NCBI Taxonomy" id="58351"/>
    <lineage>
        <taxon>Bacteria</taxon>
        <taxon>Bacillati</taxon>
        <taxon>Actinomycetota</taxon>
        <taxon>Actinomycetes</taxon>
        <taxon>Kitasatosporales</taxon>
        <taxon>Streptomycetaceae</taxon>
        <taxon>Kitasatospora</taxon>
    </lineage>
</organism>
<evidence type="ECO:0000313" key="3">
    <source>
        <dbReference type="Proteomes" id="UP000540506"/>
    </source>
</evidence>
<dbReference type="PIRSF" id="PIRSF021603">
    <property type="entry name" value="UCP21603_acetyltransf"/>
    <property type="match status" value="1"/>
</dbReference>
<dbReference type="PROSITE" id="PS51186">
    <property type="entry name" value="GNAT"/>
    <property type="match status" value="1"/>
</dbReference>
<gene>
    <name evidence="2" type="ORF">FHR34_002292</name>
</gene>
<evidence type="ECO:0000259" key="1">
    <source>
        <dbReference type="PROSITE" id="PS51186"/>
    </source>
</evidence>
<dbReference type="Pfam" id="PF13312">
    <property type="entry name" value="DUF4081"/>
    <property type="match status" value="1"/>
</dbReference>
<dbReference type="InterPro" id="IPR016794">
    <property type="entry name" value="UCP21603_acetyltransf"/>
</dbReference>
<dbReference type="InterPro" id="IPR000182">
    <property type="entry name" value="GNAT_dom"/>
</dbReference>
<accession>A0A7W7R111</accession>
<sequence>MLDRGVMLPGALQAARSLSATRVLDGPDLADTLEVLRRDPVANAFVATRVEAVGLDPWRLGGEMWGWFDQDGRLESLCYAGANLVPINAGPQAVRAFAERARRQGRRCSSIVGPAEQTAALWALLEPSWGPAREVRAHQPLLATTEPAAEVAPDPLVRRVRKDELDLLMPACVAMFTEEVGVSPLAGDGGLLYQARVAELVAGGRSFARISEQGEVVFKAEIGAVTQGACQIQGVWVAPAHRGRRLSESGMAAVLDIALREVAPVVSLYVNDYNLPARAAYHRVGFREVGAFMSVLF</sequence>
<dbReference type="Gene3D" id="3.40.630.30">
    <property type="match status" value="1"/>
</dbReference>
<name>A0A7W7R111_KITKI</name>
<dbReference type="Pfam" id="PF00583">
    <property type="entry name" value="Acetyltransf_1"/>
    <property type="match status" value="1"/>
</dbReference>
<dbReference type="InterPro" id="IPR016181">
    <property type="entry name" value="Acyl_CoA_acyltransferase"/>
</dbReference>
<feature type="domain" description="N-acetyltransferase" evidence="1">
    <location>
        <begin position="155"/>
        <end position="297"/>
    </location>
</feature>
<keyword evidence="3" id="KW-1185">Reference proteome</keyword>
<dbReference type="Proteomes" id="UP000540506">
    <property type="component" value="Unassembled WGS sequence"/>
</dbReference>